<comment type="subcellular location">
    <subcellularLocation>
        <location evidence="1">Nucleus</location>
    </subcellularLocation>
</comment>
<feature type="domain" description="Nuclear transport factor 2" evidence="4">
    <location>
        <begin position="119"/>
        <end position="223"/>
    </location>
</feature>
<dbReference type="EMBL" id="REGN01003084">
    <property type="protein sequence ID" value="RNA24634.1"/>
    <property type="molecule type" value="Genomic_DNA"/>
</dbReference>
<dbReference type="PANTHER" id="PTHR10662">
    <property type="entry name" value="NUCLEAR RNA EXPORT FACTOR"/>
    <property type="match status" value="1"/>
</dbReference>
<dbReference type="STRING" id="10195.A0A3M7RMA5"/>
<feature type="compositionally biased region" description="Low complexity" evidence="3">
    <location>
        <begin position="12"/>
        <end position="26"/>
    </location>
</feature>
<dbReference type="Pfam" id="PF22602">
    <property type="entry name" value="NXF_NTF2"/>
    <property type="match status" value="1"/>
</dbReference>
<evidence type="ECO:0000256" key="2">
    <source>
        <dbReference type="ARBA" id="ARBA00023242"/>
    </source>
</evidence>
<sequence length="226" mass="26354">MPRRNRNKKFYKNNSNENNYQSSNNKGISHKWTNKNKNSRKIVLKPSQIDFIGDSRSNEQAPLSKNRNRVLENLKDMGLANTKLSIGDTDQEIRKALLESRPHCKLGGVPDDVFSIIVGYVQKYFSCYDCNREGLLSAYNSKVTFSLCLNMNSQRSYRSFRFEDAYYRDNRNLRRLVGREGYHEEKRSRLLHHGKIDTVNLITKLPPTEHDPASFRLDCCYFSVSK</sequence>
<dbReference type="InterPro" id="IPR032710">
    <property type="entry name" value="NTF2-like_dom_sf"/>
</dbReference>
<proteinExistence type="predicted"/>
<evidence type="ECO:0000256" key="1">
    <source>
        <dbReference type="ARBA" id="ARBA00004123"/>
    </source>
</evidence>
<dbReference type="SUPFAM" id="SSF54427">
    <property type="entry name" value="NTF2-like"/>
    <property type="match status" value="1"/>
</dbReference>
<evidence type="ECO:0000259" key="4">
    <source>
        <dbReference type="Pfam" id="PF22602"/>
    </source>
</evidence>
<keyword evidence="6" id="KW-1185">Reference proteome</keyword>
<dbReference type="GO" id="GO:0016973">
    <property type="term" value="P:poly(A)+ mRNA export from nucleus"/>
    <property type="evidence" value="ECO:0007669"/>
    <property type="project" value="TreeGrafter"/>
</dbReference>
<protein>
    <submittedName>
        <fullName evidence="5">Nuclear RNA export factor 1 isoform X2</fullName>
    </submittedName>
</protein>
<dbReference type="InterPro" id="IPR030217">
    <property type="entry name" value="NXF_fam"/>
</dbReference>
<feature type="compositionally biased region" description="Basic residues" evidence="3">
    <location>
        <begin position="1"/>
        <end position="11"/>
    </location>
</feature>
<keyword evidence="2" id="KW-0539">Nucleus</keyword>
<accession>A0A3M7RMA5</accession>
<name>A0A3M7RMA5_BRAPC</name>
<reference evidence="5 6" key="1">
    <citation type="journal article" date="2018" name="Sci. Rep.">
        <title>Genomic signatures of local adaptation to the degree of environmental predictability in rotifers.</title>
        <authorList>
            <person name="Franch-Gras L."/>
            <person name="Hahn C."/>
            <person name="Garcia-Roger E.M."/>
            <person name="Carmona M.J."/>
            <person name="Serra M."/>
            <person name="Gomez A."/>
        </authorList>
    </citation>
    <scope>NUCLEOTIDE SEQUENCE [LARGE SCALE GENOMIC DNA]</scope>
    <source>
        <strain evidence="5">HYR1</strain>
    </source>
</reference>
<evidence type="ECO:0000313" key="6">
    <source>
        <dbReference type="Proteomes" id="UP000276133"/>
    </source>
</evidence>
<comment type="caution">
    <text evidence="5">The sequence shown here is derived from an EMBL/GenBank/DDBJ whole genome shotgun (WGS) entry which is preliminary data.</text>
</comment>
<gene>
    <name evidence="5" type="ORF">BpHYR1_017801</name>
</gene>
<dbReference type="PANTHER" id="PTHR10662:SF22">
    <property type="entry name" value="NUCLEAR RNA EXPORT FACTOR 1"/>
    <property type="match status" value="1"/>
</dbReference>
<dbReference type="Proteomes" id="UP000276133">
    <property type="component" value="Unassembled WGS sequence"/>
</dbReference>
<dbReference type="Gene3D" id="3.10.450.50">
    <property type="match status" value="1"/>
</dbReference>
<evidence type="ECO:0000313" key="5">
    <source>
        <dbReference type="EMBL" id="RNA24634.1"/>
    </source>
</evidence>
<dbReference type="OrthoDB" id="25872at2759"/>
<dbReference type="GO" id="GO:0003723">
    <property type="term" value="F:RNA binding"/>
    <property type="evidence" value="ECO:0007669"/>
    <property type="project" value="TreeGrafter"/>
</dbReference>
<feature type="compositionally biased region" description="Basic residues" evidence="3">
    <location>
        <begin position="28"/>
        <end position="39"/>
    </location>
</feature>
<dbReference type="AlphaFoldDB" id="A0A3M7RMA5"/>
<organism evidence="5 6">
    <name type="scientific">Brachionus plicatilis</name>
    <name type="common">Marine rotifer</name>
    <name type="synonym">Brachionus muelleri</name>
    <dbReference type="NCBI Taxonomy" id="10195"/>
    <lineage>
        <taxon>Eukaryota</taxon>
        <taxon>Metazoa</taxon>
        <taxon>Spiralia</taxon>
        <taxon>Gnathifera</taxon>
        <taxon>Rotifera</taxon>
        <taxon>Eurotatoria</taxon>
        <taxon>Monogononta</taxon>
        <taxon>Pseudotrocha</taxon>
        <taxon>Ploima</taxon>
        <taxon>Brachionidae</taxon>
        <taxon>Brachionus</taxon>
    </lineage>
</organism>
<dbReference type="InterPro" id="IPR002075">
    <property type="entry name" value="NTF2_dom"/>
</dbReference>
<evidence type="ECO:0000256" key="3">
    <source>
        <dbReference type="SAM" id="MobiDB-lite"/>
    </source>
</evidence>
<dbReference type="GO" id="GO:0005634">
    <property type="term" value="C:nucleus"/>
    <property type="evidence" value="ECO:0007669"/>
    <property type="project" value="UniProtKB-SubCell"/>
</dbReference>
<feature type="region of interest" description="Disordered" evidence="3">
    <location>
        <begin position="1"/>
        <end position="39"/>
    </location>
</feature>